<dbReference type="AlphaFoldDB" id="A0A225UKX8"/>
<dbReference type="Proteomes" id="UP000198211">
    <property type="component" value="Unassembled WGS sequence"/>
</dbReference>
<gene>
    <name evidence="1" type="ORF">PHMEG_00037483</name>
</gene>
<protein>
    <submittedName>
        <fullName evidence="1">Uncharacterized protein</fullName>
    </submittedName>
</protein>
<sequence>MRSAASYGAFIELGKKIKTIVGVVSPLTAFIGFRTTSTCSISQFLNAHCLTLYNQTKRTGILSVPQLNLSNGILFDGWTEIKQKDGHSCGIRSLTLLEMKLSGAVWREQFYHFQELYRVRLLLLNLQCLDS</sequence>
<proteinExistence type="predicted"/>
<evidence type="ECO:0000313" key="2">
    <source>
        <dbReference type="Proteomes" id="UP000198211"/>
    </source>
</evidence>
<organism evidence="1 2">
    <name type="scientific">Phytophthora megakarya</name>
    <dbReference type="NCBI Taxonomy" id="4795"/>
    <lineage>
        <taxon>Eukaryota</taxon>
        <taxon>Sar</taxon>
        <taxon>Stramenopiles</taxon>
        <taxon>Oomycota</taxon>
        <taxon>Peronosporomycetes</taxon>
        <taxon>Peronosporales</taxon>
        <taxon>Peronosporaceae</taxon>
        <taxon>Phytophthora</taxon>
    </lineage>
</organism>
<evidence type="ECO:0000313" key="1">
    <source>
        <dbReference type="EMBL" id="OWY93206.1"/>
    </source>
</evidence>
<keyword evidence="2" id="KW-1185">Reference proteome</keyword>
<dbReference type="EMBL" id="NBNE01016515">
    <property type="protein sequence ID" value="OWY93206.1"/>
    <property type="molecule type" value="Genomic_DNA"/>
</dbReference>
<accession>A0A225UKX8</accession>
<dbReference type="OrthoDB" id="123790at2759"/>
<name>A0A225UKX8_9STRA</name>
<reference evidence="2" key="1">
    <citation type="submission" date="2017-03" db="EMBL/GenBank/DDBJ databases">
        <title>Phytopthora megakarya and P. palmivora, two closely related causual agents of cacao black pod achieved similar genome size and gene model numbers by different mechanisms.</title>
        <authorList>
            <person name="Ali S."/>
            <person name="Shao J."/>
            <person name="Larry D.J."/>
            <person name="Kronmiller B."/>
            <person name="Shen D."/>
            <person name="Strem M.D."/>
            <person name="Melnick R.L."/>
            <person name="Guiltinan M.J."/>
            <person name="Tyler B.M."/>
            <person name="Meinhardt L.W."/>
            <person name="Bailey B.A."/>
        </authorList>
    </citation>
    <scope>NUCLEOTIDE SEQUENCE [LARGE SCALE GENOMIC DNA]</scope>
    <source>
        <strain evidence="2">zdho120</strain>
    </source>
</reference>
<comment type="caution">
    <text evidence="1">The sequence shown here is derived from an EMBL/GenBank/DDBJ whole genome shotgun (WGS) entry which is preliminary data.</text>
</comment>